<feature type="domain" description="SbsA Ig-like" evidence="4">
    <location>
        <begin position="52"/>
        <end position="151"/>
    </location>
</feature>
<dbReference type="EMBL" id="JRNQ01000002">
    <property type="protein sequence ID" value="KGF45922.1"/>
    <property type="molecule type" value="Genomic_DNA"/>
</dbReference>
<keyword evidence="3" id="KW-0812">Transmembrane</keyword>
<feature type="region of interest" description="Disordered" evidence="2">
    <location>
        <begin position="663"/>
        <end position="691"/>
    </location>
</feature>
<name>A0A096BT79_9BACT</name>
<keyword evidence="3" id="KW-1133">Transmembrane helix</keyword>
<organism evidence="5 6">
    <name type="scientific">Prevotella bivia DNF00320</name>
    <dbReference type="NCBI Taxonomy" id="1401068"/>
    <lineage>
        <taxon>Bacteria</taxon>
        <taxon>Pseudomonadati</taxon>
        <taxon>Bacteroidota</taxon>
        <taxon>Bacteroidia</taxon>
        <taxon>Bacteroidales</taxon>
        <taxon>Prevotellaceae</taxon>
        <taxon>Prevotella</taxon>
    </lineage>
</organism>
<evidence type="ECO:0000259" key="4">
    <source>
        <dbReference type="Pfam" id="PF13205"/>
    </source>
</evidence>
<dbReference type="SUPFAM" id="SSF49478">
    <property type="entry name" value="Cna protein B-type domain"/>
    <property type="match status" value="1"/>
</dbReference>
<reference evidence="5 6" key="1">
    <citation type="submission" date="2014-07" db="EMBL/GenBank/DDBJ databases">
        <authorList>
            <person name="McCorrison J."/>
            <person name="Sanka R."/>
            <person name="Torralba M."/>
            <person name="Gillis M."/>
            <person name="Haft D.H."/>
            <person name="Methe B."/>
            <person name="Sutton G."/>
            <person name="Nelson K.E."/>
        </authorList>
    </citation>
    <scope>NUCLEOTIDE SEQUENCE [LARGE SCALE GENOMIC DNA]</scope>
    <source>
        <strain evidence="5 6">DNF00320</strain>
    </source>
</reference>
<dbReference type="InterPro" id="IPR032812">
    <property type="entry name" value="SbsA_Ig"/>
</dbReference>
<gene>
    <name evidence="5" type="ORF">HMPREF0647_00525</name>
</gene>
<feature type="transmembrane region" description="Helical" evidence="3">
    <location>
        <begin position="20"/>
        <end position="37"/>
    </location>
</feature>
<dbReference type="RefSeq" id="WP_036865739.1">
    <property type="nucleotide sequence ID" value="NZ_JRNQ01000002.1"/>
</dbReference>
<protein>
    <recommendedName>
        <fullName evidence="4">SbsA Ig-like domain-containing protein</fullName>
    </recommendedName>
</protein>
<dbReference type="AlphaFoldDB" id="A0A096BT79"/>
<evidence type="ECO:0000256" key="1">
    <source>
        <dbReference type="ARBA" id="ARBA00022729"/>
    </source>
</evidence>
<keyword evidence="3" id="KW-0472">Membrane</keyword>
<proteinExistence type="predicted"/>
<dbReference type="OrthoDB" id="9809989at2"/>
<evidence type="ECO:0000256" key="3">
    <source>
        <dbReference type="SAM" id="Phobius"/>
    </source>
</evidence>
<sequence>MRENNNNIYKQKTINSHRQLQLALLTILCLSSLLFIISSCARMGEPDGGWYDEAPPKVIGASPADKAIDVNSKKVVISFDEFIKLENASEKVVVSPPQLEVPEIKGQGKSISVKLLDELKPNTTYTIDFSDAISDNNEGNPLGNYTYSFSTGNHIDTMEVAGYVLEAENLEPIKGILVGLYSNQNDTAFQKLPMLRVSRTDSRGHFSIKGVAKGDYRIYALKDADGNYRFNQKNEQIAFTPEVIMPSSKPDFRQDTLWSDTLHIKSIERVPYTHFLPDDVVLSAFTELQTDRFFLKAERKNANHFTLYYSYGDADLPKITGLNFNANKAFVEEPSLNQDTITYWIKDSALINQDTLRMKLEYNMSDSLGNLVPQTDTLEVLSRDPYARRLKLQQETYNKWKKQQEKNKERGKEYQTKMPVEPLQMRVEVDAAMDPDKNPSFEFETPLVKTDTAKIHLYENIDSLWYRAKYQLGTVPGHLRKLMMVAQWNPGHEYSIELDSAAFTDIYGISSKKIKQGVRIKALDEYSTLTLTIEGMEGKHCLVQLINDADKPIKEVQLQNGKAIFYYVKPSKYYIRLIEDRNDNGKWDTGNYAMQQQPEAVYYYPGQIECKAKWDVTQIWDPRQTPLYKQKPSAITKQKAETVRIARGRNAERARNLGIEYNPKNGLEETKKTKKKFSLFKRKKKTVNKTP</sequence>
<accession>A0A096BT79</accession>
<comment type="caution">
    <text evidence="5">The sequence shown here is derived from an EMBL/GenBank/DDBJ whole genome shotgun (WGS) entry which is preliminary data.</text>
</comment>
<evidence type="ECO:0000313" key="5">
    <source>
        <dbReference type="EMBL" id="KGF45922.1"/>
    </source>
</evidence>
<dbReference type="Pfam" id="PF13205">
    <property type="entry name" value="Big_5"/>
    <property type="match status" value="1"/>
</dbReference>
<evidence type="ECO:0000256" key="2">
    <source>
        <dbReference type="SAM" id="MobiDB-lite"/>
    </source>
</evidence>
<feature type="compositionally biased region" description="Basic residues" evidence="2">
    <location>
        <begin position="672"/>
        <end position="691"/>
    </location>
</feature>
<keyword evidence="1" id="KW-0732">Signal</keyword>
<dbReference type="Proteomes" id="UP000029525">
    <property type="component" value="Unassembled WGS sequence"/>
</dbReference>
<evidence type="ECO:0000313" key="6">
    <source>
        <dbReference type="Proteomes" id="UP000029525"/>
    </source>
</evidence>